<dbReference type="EMBL" id="QXHD01000004">
    <property type="protein sequence ID" value="NEZ59795.1"/>
    <property type="molecule type" value="Genomic_DNA"/>
</dbReference>
<proteinExistence type="predicted"/>
<sequence length="75" mass="8319">MNQNPENHQALKDQISNLIESYDPSGSALLEIAVDVADRYSALAQVSELLAASHSQMRALEHRHALFEKHGIPIQ</sequence>
<name>A0A6M0RU58_9CYAN</name>
<evidence type="ECO:0000313" key="2">
    <source>
        <dbReference type="Proteomes" id="UP000481033"/>
    </source>
</evidence>
<accession>A0A6M0RU58</accession>
<gene>
    <name evidence="1" type="ORF">DXZ20_29975</name>
</gene>
<comment type="caution">
    <text evidence="1">The sequence shown here is derived from an EMBL/GenBank/DDBJ whole genome shotgun (WGS) entry which is preliminary data.</text>
</comment>
<evidence type="ECO:0000313" key="1">
    <source>
        <dbReference type="EMBL" id="NEZ59795.1"/>
    </source>
</evidence>
<reference evidence="1 2" key="1">
    <citation type="journal article" date="2020" name="Microb. Ecol.">
        <title>Ecogenomics of the Marine Benthic Filamentous Cyanobacterium Adonisia.</title>
        <authorList>
            <person name="Walter J.M."/>
            <person name="Coutinho F.H."/>
            <person name="Leomil L."/>
            <person name="Hargreaves P.I."/>
            <person name="Campeao M.E."/>
            <person name="Vieira V.V."/>
            <person name="Silva B.S."/>
            <person name="Fistarol G.O."/>
            <person name="Salomon P.S."/>
            <person name="Sawabe T."/>
            <person name="Mino S."/>
            <person name="Hosokawa M."/>
            <person name="Miyashita H."/>
            <person name="Maruyama F."/>
            <person name="van Verk M.C."/>
            <person name="Dutilh B.E."/>
            <person name="Thompson C.C."/>
            <person name="Thompson F.L."/>
        </authorList>
    </citation>
    <scope>NUCLEOTIDE SEQUENCE [LARGE SCALE GENOMIC DNA]</scope>
    <source>
        <strain evidence="1 2">CCMR0081</strain>
    </source>
</reference>
<organism evidence="1 2">
    <name type="scientific">Adonisia turfae CCMR0081</name>
    <dbReference type="NCBI Taxonomy" id="2292702"/>
    <lineage>
        <taxon>Bacteria</taxon>
        <taxon>Bacillati</taxon>
        <taxon>Cyanobacteriota</taxon>
        <taxon>Adonisia</taxon>
        <taxon>Adonisia turfae</taxon>
    </lineage>
</organism>
<dbReference type="Proteomes" id="UP000481033">
    <property type="component" value="Unassembled WGS sequence"/>
</dbReference>
<keyword evidence="2" id="KW-1185">Reference proteome</keyword>
<dbReference type="RefSeq" id="WP_163702615.1">
    <property type="nucleotide sequence ID" value="NZ_QXHD01000004.1"/>
</dbReference>
<protein>
    <submittedName>
        <fullName evidence="1">Uncharacterized protein</fullName>
    </submittedName>
</protein>
<dbReference type="AlphaFoldDB" id="A0A6M0RU58"/>